<keyword evidence="4" id="KW-1185">Reference proteome</keyword>
<dbReference type="InterPro" id="IPR043906">
    <property type="entry name" value="Gfo/Idh/MocA_OxRdtase_bact_C"/>
</dbReference>
<dbReference type="InterPro" id="IPR000683">
    <property type="entry name" value="Gfo/Idh/MocA-like_OxRdtase_N"/>
</dbReference>
<evidence type="ECO:0000313" key="3">
    <source>
        <dbReference type="EMBL" id="SIQ98094.1"/>
    </source>
</evidence>
<dbReference type="AlphaFoldDB" id="A0A1N6X6V8"/>
<name>A0A1N6X6V8_9FLAO</name>
<reference evidence="4" key="1">
    <citation type="submission" date="2017-01" db="EMBL/GenBank/DDBJ databases">
        <authorList>
            <person name="Varghese N."/>
            <person name="Submissions S."/>
        </authorList>
    </citation>
    <scope>NUCLEOTIDE SEQUENCE [LARGE SCALE GENOMIC DNA]</scope>
    <source>
        <strain evidence="4">DSM 15366</strain>
    </source>
</reference>
<protein>
    <submittedName>
        <fullName evidence="3">Oxidoreductase family, NAD-binding Rossmann fold</fullName>
    </submittedName>
</protein>
<evidence type="ECO:0000259" key="1">
    <source>
        <dbReference type="Pfam" id="PF01408"/>
    </source>
</evidence>
<evidence type="ECO:0000259" key="2">
    <source>
        <dbReference type="Pfam" id="PF19051"/>
    </source>
</evidence>
<accession>A0A1N6X6V8</accession>
<proteinExistence type="predicted"/>
<dbReference type="Pfam" id="PF19051">
    <property type="entry name" value="GFO_IDH_MocA_C2"/>
    <property type="match status" value="1"/>
</dbReference>
<dbReference type="PANTHER" id="PTHR43818">
    <property type="entry name" value="BCDNA.GH03377"/>
    <property type="match status" value="1"/>
</dbReference>
<sequence length="497" mass="55677">MNLNILFMKEKNQLNQNNNRRKFLKKGALSAGSLMIIPSHVLFAKPEIRNSEGQLIRKASVAASDRVNLACCGIGNRGGDIMGAFANTGLANIVALCDVDMGAPHTQRRIDSNPKARKFQDFREMLDKMDTEIDAVSVGTPDFSHFPITMLAMSKGKHVYVEKPLARTFNEIELLMAAAKKYGVATQMGNQGHSEANYFQFKTWVDAGIIKDVKNITVHMNGQRRWHGWDTNMKTFPKGQPKPGTLDWDTWLMTAQHHDYHKDFVNGQWRCWYDFGMGALGDWGAHTMDTFHEFLHLGLPYEIDPVKIDGHNPLFFPQASTLAFKFPKRGKNMPKVKVTWYDGVYNQPELPEGYGKLEVNPDIPPVAGGKLVTKLSPGKIIYGKDLTFKGGSHGSTLSIIPEQKAKDMLSSLPEVPKSPSNHFANFLKACKGEEQCRSSFDVAGPLSQVFTLGTLAQRLNTKLKFDRTTKRITNNDLANQLLVGAPPRKGWEEYYTL</sequence>
<dbReference type="InterPro" id="IPR050463">
    <property type="entry name" value="Gfo/Idh/MocA_oxidrdct_glycsds"/>
</dbReference>
<dbReference type="STRING" id="228959.SAMN05421797_10511"/>
<dbReference type="EMBL" id="FTMA01000005">
    <property type="protein sequence ID" value="SIQ98094.1"/>
    <property type="molecule type" value="Genomic_DNA"/>
</dbReference>
<dbReference type="Proteomes" id="UP000186953">
    <property type="component" value="Unassembled WGS sequence"/>
</dbReference>
<organism evidence="3 4">
    <name type="scientific">Maribacter ulvicola</name>
    <dbReference type="NCBI Taxonomy" id="228959"/>
    <lineage>
        <taxon>Bacteria</taxon>
        <taxon>Pseudomonadati</taxon>
        <taxon>Bacteroidota</taxon>
        <taxon>Flavobacteriia</taxon>
        <taxon>Flavobacteriales</taxon>
        <taxon>Flavobacteriaceae</taxon>
        <taxon>Maribacter</taxon>
    </lineage>
</organism>
<dbReference type="SUPFAM" id="SSF51735">
    <property type="entry name" value="NAD(P)-binding Rossmann-fold domains"/>
    <property type="match status" value="1"/>
</dbReference>
<feature type="domain" description="Gfo/Idh/MocA-like oxidoreductase N-terminal" evidence="1">
    <location>
        <begin position="68"/>
        <end position="189"/>
    </location>
</feature>
<evidence type="ECO:0000313" key="4">
    <source>
        <dbReference type="Proteomes" id="UP000186953"/>
    </source>
</evidence>
<dbReference type="Pfam" id="PF01408">
    <property type="entry name" value="GFO_IDH_MocA"/>
    <property type="match status" value="1"/>
</dbReference>
<gene>
    <name evidence="3" type="ORF">SAMN05421797_10511</name>
</gene>
<dbReference type="InterPro" id="IPR036291">
    <property type="entry name" value="NAD(P)-bd_dom_sf"/>
</dbReference>
<feature type="domain" description="Gfo/Idh/MocA-like oxidoreductase bacterial type C-terminal" evidence="2">
    <location>
        <begin position="201"/>
        <end position="296"/>
    </location>
</feature>
<dbReference type="Gene3D" id="3.40.50.720">
    <property type="entry name" value="NAD(P)-binding Rossmann-like Domain"/>
    <property type="match status" value="1"/>
</dbReference>
<dbReference type="GO" id="GO:0000166">
    <property type="term" value="F:nucleotide binding"/>
    <property type="evidence" value="ECO:0007669"/>
    <property type="project" value="InterPro"/>
</dbReference>
<dbReference type="PANTHER" id="PTHR43818:SF3">
    <property type="entry name" value="OXIDOREDUCTASE-RELATED"/>
    <property type="match status" value="1"/>
</dbReference>